<evidence type="ECO:0000313" key="7">
    <source>
        <dbReference type="Proteomes" id="UP000315677"/>
    </source>
</evidence>
<sequence length="265" mass="28157">MAAIPLHRTLAAELRQRIRSGQLAVGESLPSEAQLCREFSASRGPVRQALAALRDEGLIGGGQGKRPVVLDAVPAQPFASFLSFTRRAEITGHAPGQRLQEIALRRPDATVAAALGLEPDALAVQLLRLRLLDGRPAMLERMTYVEQVGRPLLAADLDAGSIYAFLTAQGVDLHSARHTFDAVAADAVDATLLEVPVGAPLLRERRLTTDSSGAPIEWSDDRYRPDVATVTVTNTRSVRAEGTRTGPAWTGEHPGGAARAEVAGA</sequence>
<evidence type="ECO:0000313" key="6">
    <source>
        <dbReference type="EMBL" id="TQM02946.1"/>
    </source>
</evidence>
<protein>
    <submittedName>
        <fullName evidence="6">GntR family transcriptional regulator</fullName>
    </submittedName>
</protein>
<dbReference type="InterPro" id="IPR036388">
    <property type="entry name" value="WH-like_DNA-bd_sf"/>
</dbReference>
<keyword evidence="2" id="KW-0238">DNA-binding</keyword>
<dbReference type="AlphaFoldDB" id="A0A543D0R8"/>
<dbReference type="GO" id="GO:0003700">
    <property type="term" value="F:DNA-binding transcription factor activity"/>
    <property type="evidence" value="ECO:0007669"/>
    <property type="project" value="InterPro"/>
</dbReference>
<accession>A0A543D0R8</accession>
<dbReference type="CDD" id="cd07377">
    <property type="entry name" value="WHTH_GntR"/>
    <property type="match status" value="1"/>
</dbReference>
<feature type="domain" description="HTH gntR-type" evidence="5">
    <location>
        <begin position="4"/>
        <end position="72"/>
    </location>
</feature>
<dbReference type="SMART" id="SM00866">
    <property type="entry name" value="UTRA"/>
    <property type="match status" value="1"/>
</dbReference>
<name>A0A543D0R8_9PSEU</name>
<evidence type="ECO:0000256" key="1">
    <source>
        <dbReference type="ARBA" id="ARBA00023015"/>
    </source>
</evidence>
<dbReference type="PRINTS" id="PR00035">
    <property type="entry name" value="HTHGNTR"/>
</dbReference>
<gene>
    <name evidence="6" type="ORF">FB558_7590</name>
</gene>
<evidence type="ECO:0000256" key="3">
    <source>
        <dbReference type="ARBA" id="ARBA00023163"/>
    </source>
</evidence>
<dbReference type="SUPFAM" id="SSF46785">
    <property type="entry name" value="Winged helix' DNA-binding domain"/>
    <property type="match status" value="1"/>
</dbReference>
<evidence type="ECO:0000256" key="4">
    <source>
        <dbReference type="SAM" id="MobiDB-lite"/>
    </source>
</evidence>
<dbReference type="InterPro" id="IPR011663">
    <property type="entry name" value="UTRA"/>
</dbReference>
<dbReference type="RefSeq" id="WP_211367116.1">
    <property type="nucleotide sequence ID" value="NZ_VFPA01000006.1"/>
</dbReference>
<proteinExistence type="predicted"/>
<dbReference type="InterPro" id="IPR028978">
    <property type="entry name" value="Chorismate_lyase_/UTRA_dom_sf"/>
</dbReference>
<dbReference type="SMART" id="SM00345">
    <property type="entry name" value="HTH_GNTR"/>
    <property type="match status" value="1"/>
</dbReference>
<dbReference type="PANTHER" id="PTHR44846">
    <property type="entry name" value="MANNOSYL-D-GLYCERATE TRANSPORT/METABOLISM SYSTEM REPRESSOR MNGR-RELATED"/>
    <property type="match status" value="1"/>
</dbReference>
<dbReference type="Pfam" id="PF00392">
    <property type="entry name" value="GntR"/>
    <property type="match status" value="1"/>
</dbReference>
<dbReference type="SUPFAM" id="SSF64288">
    <property type="entry name" value="Chorismate lyase-like"/>
    <property type="match status" value="1"/>
</dbReference>
<keyword evidence="7" id="KW-1185">Reference proteome</keyword>
<dbReference type="Gene3D" id="3.40.1410.10">
    <property type="entry name" value="Chorismate lyase-like"/>
    <property type="match status" value="1"/>
</dbReference>
<dbReference type="PROSITE" id="PS50949">
    <property type="entry name" value="HTH_GNTR"/>
    <property type="match status" value="1"/>
</dbReference>
<dbReference type="InterPro" id="IPR050679">
    <property type="entry name" value="Bact_HTH_transcr_reg"/>
</dbReference>
<keyword evidence="1" id="KW-0805">Transcription regulation</keyword>
<dbReference type="EMBL" id="VFPA01000006">
    <property type="protein sequence ID" value="TQM02946.1"/>
    <property type="molecule type" value="Genomic_DNA"/>
</dbReference>
<evidence type="ECO:0000259" key="5">
    <source>
        <dbReference type="PROSITE" id="PS50949"/>
    </source>
</evidence>
<evidence type="ECO:0000256" key="2">
    <source>
        <dbReference type="ARBA" id="ARBA00023125"/>
    </source>
</evidence>
<comment type="caution">
    <text evidence="6">The sequence shown here is derived from an EMBL/GenBank/DDBJ whole genome shotgun (WGS) entry which is preliminary data.</text>
</comment>
<dbReference type="Pfam" id="PF07702">
    <property type="entry name" value="UTRA"/>
    <property type="match status" value="1"/>
</dbReference>
<organism evidence="6 7">
    <name type="scientific">Pseudonocardia kunmingensis</name>
    <dbReference type="NCBI Taxonomy" id="630975"/>
    <lineage>
        <taxon>Bacteria</taxon>
        <taxon>Bacillati</taxon>
        <taxon>Actinomycetota</taxon>
        <taxon>Actinomycetes</taxon>
        <taxon>Pseudonocardiales</taxon>
        <taxon>Pseudonocardiaceae</taxon>
        <taxon>Pseudonocardia</taxon>
    </lineage>
</organism>
<dbReference type="InterPro" id="IPR000524">
    <property type="entry name" value="Tscrpt_reg_HTH_GntR"/>
</dbReference>
<feature type="region of interest" description="Disordered" evidence="4">
    <location>
        <begin position="239"/>
        <end position="265"/>
    </location>
</feature>
<keyword evidence="3" id="KW-0804">Transcription</keyword>
<dbReference type="Proteomes" id="UP000315677">
    <property type="component" value="Unassembled WGS sequence"/>
</dbReference>
<dbReference type="InterPro" id="IPR036390">
    <property type="entry name" value="WH_DNA-bd_sf"/>
</dbReference>
<dbReference type="GO" id="GO:0003677">
    <property type="term" value="F:DNA binding"/>
    <property type="evidence" value="ECO:0007669"/>
    <property type="project" value="UniProtKB-KW"/>
</dbReference>
<dbReference type="Gene3D" id="1.10.10.10">
    <property type="entry name" value="Winged helix-like DNA-binding domain superfamily/Winged helix DNA-binding domain"/>
    <property type="match status" value="1"/>
</dbReference>
<reference evidence="6 7" key="1">
    <citation type="submission" date="2019-06" db="EMBL/GenBank/DDBJ databases">
        <title>Sequencing the genomes of 1000 actinobacteria strains.</title>
        <authorList>
            <person name="Klenk H.-P."/>
        </authorList>
    </citation>
    <scope>NUCLEOTIDE SEQUENCE [LARGE SCALE GENOMIC DNA]</scope>
    <source>
        <strain evidence="6 7">DSM 45301</strain>
    </source>
</reference>